<keyword evidence="5" id="KW-1185">Reference proteome</keyword>
<protein>
    <submittedName>
        <fullName evidence="3">Transposase</fullName>
    </submittedName>
</protein>
<dbReference type="NCBIfam" id="NF033542">
    <property type="entry name" value="transpos_IS110"/>
    <property type="match status" value="1"/>
</dbReference>
<dbReference type="Pfam" id="PF01548">
    <property type="entry name" value="DEDD_Tnp_IS110"/>
    <property type="match status" value="1"/>
</dbReference>
<gene>
    <name evidence="3" type="ORF">DEMABW1_80145</name>
    <name evidence="4" type="ORF">MTBBW1_80145</name>
</gene>
<dbReference type="PANTHER" id="PTHR33055">
    <property type="entry name" value="TRANSPOSASE FOR INSERTION SEQUENCE ELEMENT IS1111A"/>
    <property type="match status" value="1"/>
</dbReference>
<dbReference type="GO" id="GO:0003677">
    <property type="term" value="F:DNA binding"/>
    <property type="evidence" value="ECO:0007669"/>
    <property type="project" value="InterPro"/>
</dbReference>
<dbReference type="InterPro" id="IPR047650">
    <property type="entry name" value="Transpos_IS110"/>
</dbReference>
<dbReference type="InterPro" id="IPR002525">
    <property type="entry name" value="Transp_IS110-like_N"/>
</dbReference>
<evidence type="ECO:0000313" key="3">
    <source>
        <dbReference type="EMBL" id="CCO06751.1"/>
    </source>
</evidence>
<dbReference type="PANTHER" id="PTHR33055:SF15">
    <property type="entry name" value="TRANSPOSASE-RELATED"/>
    <property type="match status" value="1"/>
</dbReference>
<reference evidence="3" key="2">
    <citation type="submission" date="2012-12" db="EMBL/GenBank/DDBJ databases">
        <title>Region harboring genes involved in magnetosome formation of Candidatus Desulfamplus magnetosmortis.</title>
        <authorList>
            <person name="Lefevre C.T."/>
            <person name="Bazylinski D.A."/>
        </authorList>
    </citation>
    <scope>NUCLEOTIDE SEQUENCE</scope>
    <source>
        <strain evidence="3">BW-1</strain>
    </source>
</reference>
<evidence type="ECO:0000313" key="5">
    <source>
        <dbReference type="Proteomes" id="UP000191931"/>
    </source>
</evidence>
<dbReference type="AlphaFoldDB" id="L0R705"/>
<dbReference type="GO" id="GO:0006313">
    <property type="term" value="P:DNA transposition"/>
    <property type="evidence" value="ECO:0007669"/>
    <property type="project" value="InterPro"/>
</dbReference>
<feature type="domain" description="Transposase IS110-like N-terminal" evidence="1">
    <location>
        <begin position="12"/>
        <end position="159"/>
    </location>
</feature>
<feature type="domain" description="Transposase IS116/IS110/IS902 C-terminal" evidence="2">
    <location>
        <begin position="257"/>
        <end position="340"/>
    </location>
</feature>
<evidence type="ECO:0000313" key="4">
    <source>
        <dbReference type="EMBL" id="SLM32802.1"/>
    </source>
</evidence>
<proteinExistence type="predicted"/>
<evidence type="ECO:0000259" key="2">
    <source>
        <dbReference type="Pfam" id="PF02371"/>
    </source>
</evidence>
<name>L0R705_9BACT</name>
<dbReference type="EMBL" id="HF547348">
    <property type="protein sequence ID" value="CCO06751.1"/>
    <property type="molecule type" value="Genomic_DNA"/>
</dbReference>
<dbReference type="Pfam" id="PF02371">
    <property type="entry name" value="Transposase_20"/>
    <property type="match status" value="1"/>
</dbReference>
<dbReference type="OrthoDB" id="9815354at2"/>
<dbReference type="GO" id="GO:0004803">
    <property type="term" value="F:transposase activity"/>
    <property type="evidence" value="ECO:0007669"/>
    <property type="project" value="InterPro"/>
</dbReference>
<dbReference type="STRING" id="1246637.MTBBW1_80145"/>
<accession>L0R705</accession>
<dbReference type="RefSeq" id="WP_080798409.1">
    <property type="nucleotide sequence ID" value="NZ_LT828540.1"/>
</dbReference>
<sequence>MSDLEPIVKRCAGLDIHKMIIVATVLVEQADGTFQKETREFGTFRKHRRQLCRWLINHEVELVIMESTGIFWKSVYDVLEKAGIKTYVVNARHVKNVPGRKTDVMDSEWLAVLGRAGLLKPSFIPPKDLRELRLIGRQRMKVKDMLAAEKNRLHKILDDAGIRLGGVVSDINGISAQEMIDGLIDGRPIKELVECARGRLKSKAHELMDSMDETLGESHRFLLQNIQSHIRYLEKEIQKMDDYLFAAMTPYAEQWGILQTLPGVDKFSAAMLIIEIGVDMDQFGSAGNLSSWAGMCPGNNESAGKKKSGRTRKGNGTVRRILCEVANAARKTNSQFKGKYKALVIRRGHKRTIVAVGHKILRVIFSMLKNKQPYRDPDIDYEAIVVERNAPRWLQALIKFGYLGEAVAN</sequence>
<organism evidence="3">
    <name type="scientific">Desulfamplus magnetovallimortis</name>
    <dbReference type="NCBI Taxonomy" id="1246637"/>
    <lineage>
        <taxon>Bacteria</taxon>
        <taxon>Pseudomonadati</taxon>
        <taxon>Thermodesulfobacteriota</taxon>
        <taxon>Desulfobacteria</taxon>
        <taxon>Desulfobacterales</taxon>
        <taxon>Desulfobacteraceae</taxon>
        <taxon>Desulfamplus</taxon>
    </lineage>
</organism>
<reference evidence="4 5" key="3">
    <citation type="submission" date="2017-03" db="EMBL/GenBank/DDBJ databases">
        <authorList>
            <person name="Afonso C.L."/>
            <person name="Miller P.J."/>
            <person name="Scott M.A."/>
            <person name="Spackman E."/>
            <person name="Goraichik I."/>
            <person name="Dimitrov K.M."/>
            <person name="Suarez D.L."/>
            <person name="Swayne D.E."/>
        </authorList>
    </citation>
    <scope>NUCLEOTIDE SEQUENCE [LARGE SCALE GENOMIC DNA]</scope>
    <source>
        <strain evidence="4">PRJEB14757</strain>
    </source>
</reference>
<dbReference type="Proteomes" id="UP000191931">
    <property type="component" value="Unassembled WGS sequence"/>
</dbReference>
<evidence type="ECO:0000259" key="1">
    <source>
        <dbReference type="Pfam" id="PF01548"/>
    </source>
</evidence>
<reference evidence="3" key="1">
    <citation type="submission" date="2012-10" db="EMBL/GenBank/DDBJ databases">
        <authorList>
            <person name="Lefevre C."/>
        </authorList>
    </citation>
    <scope>NUCLEOTIDE SEQUENCE</scope>
    <source>
        <strain evidence="3">BW-1</strain>
    </source>
</reference>
<dbReference type="EMBL" id="FWEV01000325">
    <property type="protein sequence ID" value="SLM32802.1"/>
    <property type="molecule type" value="Genomic_DNA"/>
</dbReference>
<dbReference type="InterPro" id="IPR003346">
    <property type="entry name" value="Transposase_20"/>
</dbReference>